<dbReference type="InterPro" id="IPR036005">
    <property type="entry name" value="Creatinase/aminopeptidase-like"/>
</dbReference>
<dbReference type="InterPro" id="IPR000994">
    <property type="entry name" value="Pept_M24"/>
</dbReference>
<dbReference type="InterPro" id="IPR029149">
    <property type="entry name" value="Creatin/AminoP/Spt16_N"/>
</dbReference>
<keyword evidence="1 3" id="KW-0479">Metal-binding</keyword>
<evidence type="ECO:0000313" key="6">
    <source>
        <dbReference type="EMBL" id="MFC4131212.1"/>
    </source>
</evidence>
<dbReference type="PROSITE" id="PS00491">
    <property type="entry name" value="PROLINE_PEPTIDASE"/>
    <property type="match status" value="1"/>
</dbReference>
<dbReference type="SUPFAM" id="SSF53092">
    <property type="entry name" value="Creatinase/prolidase N-terminal domain"/>
    <property type="match status" value="1"/>
</dbReference>
<dbReference type="PANTHER" id="PTHR46112">
    <property type="entry name" value="AMINOPEPTIDASE"/>
    <property type="match status" value="1"/>
</dbReference>
<evidence type="ECO:0000259" key="5">
    <source>
        <dbReference type="Pfam" id="PF01321"/>
    </source>
</evidence>
<keyword evidence="7" id="KW-1185">Reference proteome</keyword>
<dbReference type="Proteomes" id="UP001595816">
    <property type="component" value="Unassembled WGS sequence"/>
</dbReference>
<gene>
    <name evidence="6" type="ORF">ACFOZ4_11415</name>
</gene>
<sequence length="364" mass="38640">MTVEQILRAQAAAANRGIDALLISPGADLRYLTGYDALPLERLTCLVIPVGAEPFLVVPELEEPAARAGIALAPDVELVVWKETADPFDVICRRLPSGLARIAVDDHMWADRVLTFARLLADVRLIAAGPVMTELRMRKTSREVDALRAAGAAIDSVHRQMGLWLRAGRTEREVARDVADAIASAGHTRADFVIIGSGPNSASPHHEASDRVISAGEPIVVDISGTMPDGYRSDCTRTYSIGEPPADHAAYFAVLHAAQTAQVNAVRPGITAGDLDAVGCDIISAAGYGPNFVHRTGHGIGLDVHEPPYIMAGSDLVIEPGMAFSIEPGIYLPGRHGARIEDIVICTTTGGLPVNAVTHDLQIL</sequence>
<accession>A0ABV8LJT1</accession>
<dbReference type="InterPro" id="IPR001131">
    <property type="entry name" value="Peptidase_M24B_aminopep-P_CS"/>
</dbReference>
<dbReference type="Pfam" id="PF00557">
    <property type="entry name" value="Peptidase_M24"/>
    <property type="match status" value="1"/>
</dbReference>
<comment type="similarity">
    <text evidence="3">Belongs to the peptidase M24B family.</text>
</comment>
<dbReference type="Gene3D" id="3.40.350.10">
    <property type="entry name" value="Creatinase/prolidase N-terminal domain"/>
    <property type="match status" value="1"/>
</dbReference>
<proteinExistence type="inferred from homology"/>
<name>A0ABV8LJT1_9ACTN</name>
<dbReference type="EMBL" id="JBHSAY010000006">
    <property type="protein sequence ID" value="MFC4131212.1"/>
    <property type="molecule type" value="Genomic_DNA"/>
</dbReference>
<evidence type="ECO:0000256" key="3">
    <source>
        <dbReference type="RuleBase" id="RU000590"/>
    </source>
</evidence>
<dbReference type="SUPFAM" id="SSF55920">
    <property type="entry name" value="Creatinase/aminopeptidase"/>
    <property type="match status" value="1"/>
</dbReference>
<dbReference type="InterPro" id="IPR000587">
    <property type="entry name" value="Creatinase_N"/>
</dbReference>
<feature type="domain" description="Peptidase M24" evidence="4">
    <location>
        <begin position="146"/>
        <end position="347"/>
    </location>
</feature>
<evidence type="ECO:0000259" key="4">
    <source>
        <dbReference type="Pfam" id="PF00557"/>
    </source>
</evidence>
<keyword evidence="2" id="KW-0378">Hydrolase</keyword>
<dbReference type="InterPro" id="IPR050659">
    <property type="entry name" value="Peptidase_M24B"/>
</dbReference>
<organism evidence="6 7">
    <name type="scientific">Hamadaea flava</name>
    <dbReference type="NCBI Taxonomy" id="1742688"/>
    <lineage>
        <taxon>Bacteria</taxon>
        <taxon>Bacillati</taxon>
        <taxon>Actinomycetota</taxon>
        <taxon>Actinomycetes</taxon>
        <taxon>Micromonosporales</taxon>
        <taxon>Micromonosporaceae</taxon>
        <taxon>Hamadaea</taxon>
    </lineage>
</organism>
<protein>
    <submittedName>
        <fullName evidence="6">M24 family metallopeptidase</fullName>
    </submittedName>
</protein>
<evidence type="ECO:0000256" key="1">
    <source>
        <dbReference type="ARBA" id="ARBA00022723"/>
    </source>
</evidence>
<evidence type="ECO:0000256" key="2">
    <source>
        <dbReference type="ARBA" id="ARBA00022801"/>
    </source>
</evidence>
<dbReference type="Gene3D" id="3.90.230.10">
    <property type="entry name" value="Creatinase/methionine aminopeptidase superfamily"/>
    <property type="match status" value="1"/>
</dbReference>
<dbReference type="Pfam" id="PF01321">
    <property type="entry name" value="Creatinase_N"/>
    <property type="match status" value="1"/>
</dbReference>
<dbReference type="PANTHER" id="PTHR46112:SF3">
    <property type="entry name" value="AMINOPEPTIDASE YPDF"/>
    <property type="match status" value="1"/>
</dbReference>
<evidence type="ECO:0000313" key="7">
    <source>
        <dbReference type="Proteomes" id="UP001595816"/>
    </source>
</evidence>
<feature type="domain" description="Creatinase N-terminal" evidence="5">
    <location>
        <begin position="6"/>
        <end position="137"/>
    </location>
</feature>
<dbReference type="RefSeq" id="WP_372502853.1">
    <property type="nucleotide sequence ID" value="NZ_JAMZDZ010000001.1"/>
</dbReference>
<reference evidence="7" key="1">
    <citation type="journal article" date="2019" name="Int. J. Syst. Evol. Microbiol.">
        <title>The Global Catalogue of Microorganisms (GCM) 10K type strain sequencing project: providing services to taxonomists for standard genome sequencing and annotation.</title>
        <authorList>
            <consortium name="The Broad Institute Genomics Platform"/>
            <consortium name="The Broad Institute Genome Sequencing Center for Infectious Disease"/>
            <person name="Wu L."/>
            <person name="Ma J."/>
        </authorList>
    </citation>
    <scope>NUCLEOTIDE SEQUENCE [LARGE SCALE GENOMIC DNA]</scope>
    <source>
        <strain evidence="7">CGMCC 4.7289</strain>
    </source>
</reference>
<comment type="caution">
    <text evidence="6">The sequence shown here is derived from an EMBL/GenBank/DDBJ whole genome shotgun (WGS) entry which is preliminary data.</text>
</comment>